<evidence type="ECO:0000256" key="1">
    <source>
        <dbReference type="ARBA" id="ARBA00022679"/>
    </source>
</evidence>
<organism evidence="6 7">
    <name type="scientific">Porphyra umbilicalis</name>
    <name type="common">Purple laver</name>
    <name type="synonym">Red alga</name>
    <dbReference type="NCBI Taxonomy" id="2786"/>
    <lineage>
        <taxon>Eukaryota</taxon>
        <taxon>Rhodophyta</taxon>
        <taxon>Bangiophyceae</taxon>
        <taxon>Bangiales</taxon>
        <taxon>Bangiaceae</taxon>
        <taxon>Porphyra</taxon>
    </lineage>
</organism>
<protein>
    <recommendedName>
        <fullName evidence="5">Adenylate kinase active site lid domain-containing protein</fullName>
    </recommendedName>
</protein>
<dbReference type="PRINTS" id="PR00094">
    <property type="entry name" value="ADENYLTKNASE"/>
</dbReference>
<evidence type="ECO:0000259" key="5">
    <source>
        <dbReference type="Pfam" id="PF05191"/>
    </source>
</evidence>
<proteinExistence type="inferred from homology"/>
<keyword evidence="3 4" id="KW-0418">Kinase</keyword>
<dbReference type="CDD" id="cd01428">
    <property type="entry name" value="ADK"/>
    <property type="match status" value="1"/>
</dbReference>
<dbReference type="NCBIfam" id="TIGR01351">
    <property type="entry name" value="adk"/>
    <property type="match status" value="1"/>
</dbReference>
<sequence>MASAAAAAPQPPSDLVSTLLAHVSTDQLRDEMQRRGMLASSFGSDDAPAHDGKKRIVLIGPPGSGKGTQAPRLVKKYCLCHLATGDMLRAAVRAGTSLGKEAKKVMDSGGLVSDEIVVGLIQENLSSPACAKGFILDGFPRTLPQARKLDDMLASSSAPPIDAALNFQIDDAHLVKRITGRLFHPPSGRSYHTEFNPPAKEMTDDVTGEPLIRRSDDNEATLTKRLASFRASTAPVLEYYRQRGVLAAIDAAAGIEDVNGAVFGVVEQATAKHGQSKTP</sequence>
<dbReference type="InterPro" id="IPR006259">
    <property type="entry name" value="Adenyl_kin_sub"/>
</dbReference>
<keyword evidence="2" id="KW-0547">Nucleotide-binding</keyword>
<dbReference type="PROSITE" id="PS00113">
    <property type="entry name" value="ADENYLATE_KINASE"/>
    <property type="match status" value="1"/>
</dbReference>
<comment type="similarity">
    <text evidence="4">Belongs to the adenylate kinase family.</text>
</comment>
<dbReference type="NCBIfam" id="NF001381">
    <property type="entry name" value="PRK00279.1-3"/>
    <property type="match status" value="1"/>
</dbReference>
<dbReference type="EMBL" id="KV919094">
    <property type="protein sequence ID" value="OSX71980.1"/>
    <property type="molecule type" value="Genomic_DNA"/>
</dbReference>
<feature type="domain" description="Adenylate kinase active site lid" evidence="5">
    <location>
        <begin position="181"/>
        <end position="216"/>
    </location>
</feature>
<evidence type="ECO:0000256" key="3">
    <source>
        <dbReference type="ARBA" id="ARBA00022777"/>
    </source>
</evidence>
<evidence type="ECO:0000313" key="6">
    <source>
        <dbReference type="EMBL" id="OSX71980.1"/>
    </source>
</evidence>
<reference evidence="6 7" key="1">
    <citation type="submission" date="2017-03" db="EMBL/GenBank/DDBJ databases">
        <title>WGS assembly of Porphyra umbilicalis.</title>
        <authorList>
            <person name="Brawley S.H."/>
            <person name="Blouin N.A."/>
            <person name="Ficko-Blean E."/>
            <person name="Wheeler G.L."/>
            <person name="Lohr M."/>
            <person name="Goodson H.V."/>
            <person name="Jenkins J.W."/>
            <person name="Blaby-Haas C.E."/>
            <person name="Helliwell K.E."/>
            <person name="Chan C."/>
            <person name="Marriage T."/>
            <person name="Bhattacharya D."/>
            <person name="Klein A.S."/>
            <person name="Badis Y."/>
            <person name="Brodie J."/>
            <person name="Cao Y."/>
            <person name="Collen J."/>
            <person name="Dittami S.M."/>
            <person name="Gachon C.M."/>
            <person name="Green B.R."/>
            <person name="Karpowicz S."/>
            <person name="Kim J.W."/>
            <person name="Kudahl U."/>
            <person name="Lin S."/>
            <person name="Michel G."/>
            <person name="Mittag M."/>
            <person name="Olson B.J."/>
            <person name="Pangilinan J."/>
            <person name="Peng Y."/>
            <person name="Qiu H."/>
            <person name="Shu S."/>
            <person name="Singer J.T."/>
            <person name="Smith A.G."/>
            <person name="Sprecher B.N."/>
            <person name="Wagner V."/>
            <person name="Wang W."/>
            <person name="Wang Z.-Y."/>
            <person name="Yan J."/>
            <person name="Yarish C."/>
            <person name="Zoeuner-Riek S."/>
            <person name="Zhuang Y."/>
            <person name="Zou Y."/>
            <person name="Lindquist E.A."/>
            <person name="Grimwood J."/>
            <person name="Barry K."/>
            <person name="Rokhsar D.S."/>
            <person name="Schmutz J."/>
            <person name="Stiller J.W."/>
            <person name="Grossman A.R."/>
            <person name="Prochnik S.E."/>
        </authorList>
    </citation>
    <scope>NUCLEOTIDE SEQUENCE [LARGE SCALE GENOMIC DNA]</scope>
    <source>
        <strain evidence="6">4086291</strain>
    </source>
</reference>
<dbReference type="FunFam" id="3.40.50.300:FF:000106">
    <property type="entry name" value="Adenylate kinase mitochondrial"/>
    <property type="match status" value="1"/>
</dbReference>
<dbReference type="Proteomes" id="UP000218209">
    <property type="component" value="Unassembled WGS sequence"/>
</dbReference>
<evidence type="ECO:0000313" key="7">
    <source>
        <dbReference type="Proteomes" id="UP000218209"/>
    </source>
</evidence>
<dbReference type="NCBIfam" id="NF011100">
    <property type="entry name" value="PRK14527.1"/>
    <property type="match status" value="1"/>
</dbReference>
<evidence type="ECO:0000256" key="4">
    <source>
        <dbReference type="RuleBase" id="RU003330"/>
    </source>
</evidence>
<dbReference type="InterPro" id="IPR027417">
    <property type="entry name" value="P-loop_NTPase"/>
</dbReference>
<dbReference type="HAMAP" id="MF_00235">
    <property type="entry name" value="Adenylate_kinase_Adk"/>
    <property type="match status" value="1"/>
</dbReference>
<dbReference type="GO" id="GO:0005524">
    <property type="term" value="F:ATP binding"/>
    <property type="evidence" value="ECO:0007669"/>
    <property type="project" value="InterPro"/>
</dbReference>
<gene>
    <name evidence="6" type="ORF">BU14_0484s0008</name>
</gene>
<dbReference type="InterPro" id="IPR033690">
    <property type="entry name" value="Adenylat_kinase_CS"/>
</dbReference>
<keyword evidence="7" id="KW-1185">Reference proteome</keyword>
<dbReference type="OrthoDB" id="439792at2759"/>
<dbReference type="Pfam" id="PF05191">
    <property type="entry name" value="ADK_lid"/>
    <property type="match status" value="1"/>
</dbReference>
<dbReference type="AlphaFoldDB" id="A0A1X6NTZ6"/>
<accession>A0A1X6NTZ6</accession>
<dbReference type="Gene3D" id="3.40.50.300">
    <property type="entry name" value="P-loop containing nucleotide triphosphate hydrolases"/>
    <property type="match status" value="1"/>
</dbReference>
<dbReference type="GO" id="GO:0004017">
    <property type="term" value="F:AMP kinase activity"/>
    <property type="evidence" value="ECO:0007669"/>
    <property type="project" value="InterPro"/>
</dbReference>
<dbReference type="SUPFAM" id="SSF52540">
    <property type="entry name" value="P-loop containing nucleoside triphosphate hydrolases"/>
    <property type="match status" value="1"/>
</dbReference>
<keyword evidence="1 4" id="KW-0808">Transferase</keyword>
<dbReference type="PANTHER" id="PTHR23359">
    <property type="entry name" value="NUCLEOTIDE KINASE"/>
    <property type="match status" value="1"/>
</dbReference>
<evidence type="ECO:0000256" key="2">
    <source>
        <dbReference type="ARBA" id="ARBA00022741"/>
    </source>
</evidence>
<dbReference type="InterPro" id="IPR000850">
    <property type="entry name" value="Adenylat/UMP-CMP_kin"/>
</dbReference>
<name>A0A1X6NTZ6_PORUM</name>
<dbReference type="InterPro" id="IPR007862">
    <property type="entry name" value="Adenylate_kinase_lid-dom"/>
</dbReference>
<dbReference type="Pfam" id="PF00406">
    <property type="entry name" value="ADK"/>
    <property type="match status" value="1"/>
</dbReference>